<feature type="chain" id="PRO_5016141692" description="EF-hand domain-containing protein" evidence="1">
    <location>
        <begin position="29"/>
        <end position="125"/>
    </location>
</feature>
<name>A0A2W5MTJ0_9BACT</name>
<dbReference type="EMBL" id="QFQB01000086">
    <property type="protein sequence ID" value="PZQ44581.1"/>
    <property type="molecule type" value="Genomic_DNA"/>
</dbReference>
<comment type="caution">
    <text evidence="3">The sequence shown here is derived from an EMBL/GenBank/DDBJ whole genome shotgun (WGS) entry which is preliminary data.</text>
</comment>
<evidence type="ECO:0000256" key="1">
    <source>
        <dbReference type="SAM" id="SignalP"/>
    </source>
</evidence>
<dbReference type="SUPFAM" id="SSF47473">
    <property type="entry name" value="EF-hand"/>
    <property type="match status" value="1"/>
</dbReference>
<evidence type="ECO:0000313" key="3">
    <source>
        <dbReference type="EMBL" id="PZQ44581.1"/>
    </source>
</evidence>
<dbReference type="InterPro" id="IPR011992">
    <property type="entry name" value="EF-hand-dom_pair"/>
</dbReference>
<accession>A0A2W5MTJ0</accession>
<evidence type="ECO:0000259" key="2">
    <source>
        <dbReference type="PROSITE" id="PS50222"/>
    </source>
</evidence>
<dbReference type="Proteomes" id="UP000249417">
    <property type="component" value="Unassembled WGS sequence"/>
</dbReference>
<feature type="signal peptide" evidence="1">
    <location>
        <begin position="1"/>
        <end position="28"/>
    </location>
</feature>
<dbReference type="PROSITE" id="PS50222">
    <property type="entry name" value="EF_HAND_2"/>
    <property type="match status" value="1"/>
</dbReference>
<feature type="domain" description="EF-hand" evidence="2">
    <location>
        <begin position="51"/>
        <end position="77"/>
    </location>
</feature>
<dbReference type="AlphaFoldDB" id="A0A2W5MTJ0"/>
<organism evidence="3 4">
    <name type="scientific">Micavibrio aeruginosavorus</name>
    <dbReference type="NCBI Taxonomy" id="349221"/>
    <lineage>
        <taxon>Bacteria</taxon>
        <taxon>Pseudomonadati</taxon>
        <taxon>Bdellovibrionota</taxon>
        <taxon>Bdellovibrionia</taxon>
        <taxon>Bdellovibrionales</taxon>
        <taxon>Pseudobdellovibrionaceae</taxon>
        <taxon>Micavibrio</taxon>
    </lineage>
</organism>
<dbReference type="GO" id="GO:0005509">
    <property type="term" value="F:calcium ion binding"/>
    <property type="evidence" value="ECO:0007669"/>
    <property type="project" value="InterPro"/>
</dbReference>
<dbReference type="InterPro" id="IPR018247">
    <property type="entry name" value="EF_Hand_1_Ca_BS"/>
</dbReference>
<protein>
    <recommendedName>
        <fullName evidence="2">EF-hand domain-containing protein</fullName>
    </recommendedName>
</protein>
<dbReference type="Gene3D" id="1.10.238.10">
    <property type="entry name" value="EF-hand"/>
    <property type="match status" value="1"/>
</dbReference>
<dbReference type="InterPro" id="IPR002048">
    <property type="entry name" value="EF_hand_dom"/>
</dbReference>
<evidence type="ECO:0000313" key="4">
    <source>
        <dbReference type="Proteomes" id="UP000249417"/>
    </source>
</evidence>
<keyword evidence="1" id="KW-0732">Signal</keyword>
<dbReference type="PROSITE" id="PS00018">
    <property type="entry name" value="EF_HAND_1"/>
    <property type="match status" value="2"/>
</dbReference>
<proteinExistence type="predicted"/>
<dbReference type="Pfam" id="PF13202">
    <property type="entry name" value="EF-hand_5"/>
    <property type="match status" value="1"/>
</dbReference>
<gene>
    <name evidence="3" type="ORF">DI551_09830</name>
</gene>
<reference evidence="3 4" key="1">
    <citation type="submission" date="2017-08" db="EMBL/GenBank/DDBJ databases">
        <title>Infants hospitalized years apart are colonized by the same room-sourced microbial strains.</title>
        <authorList>
            <person name="Brooks B."/>
            <person name="Olm M.R."/>
            <person name="Firek B.A."/>
            <person name="Baker R."/>
            <person name="Thomas B.C."/>
            <person name="Morowitz M.J."/>
            <person name="Banfield J.F."/>
        </authorList>
    </citation>
    <scope>NUCLEOTIDE SEQUENCE [LARGE SCALE GENOMIC DNA]</scope>
    <source>
        <strain evidence="3">S2_005_002_R2_29</strain>
    </source>
</reference>
<sequence>MDRRKIMKKFMLLGVAALAATVAGQAQAREVKQVVGYVKTETTYSNRDAEFHKIDTSGDGAINFNEFQKYAVLENEYELFNMNDTNNDDLITIDEYRVFSKQGPARVASGPSTTNYNFNKKGAAY</sequence>